<organism evidence="1 2">
    <name type="scientific">Kibdelosporangium philippinense</name>
    <dbReference type="NCBI Taxonomy" id="211113"/>
    <lineage>
        <taxon>Bacteria</taxon>
        <taxon>Bacillati</taxon>
        <taxon>Actinomycetota</taxon>
        <taxon>Actinomycetes</taxon>
        <taxon>Pseudonocardiales</taxon>
        <taxon>Pseudonocardiaceae</taxon>
        <taxon>Kibdelosporangium</taxon>
    </lineage>
</organism>
<name>A0ABS8ZBS0_9PSEU</name>
<dbReference type="EMBL" id="JAJVCN010000002">
    <property type="protein sequence ID" value="MCE7005316.1"/>
    <property type="molecule type" value="Genomic_DNA"/>
</dbReference>
<evidence type="ECO:0008006" key="3">
    <source>
        <dbReference type="Google" id="ProtNLM"/>
    </source>
</evidence>
<evidence type="ECO:0000313" key="1">
    <source>
        <dbReference type="EMBL" id="MCE7005316.1"/>
    </source>
</evidence>
<gene>
    <name evidence="1" type="ORF">LWC34_21150</name>
</gene>
<dbReference type="Proteomes" id="UP001521150">
    <property type="component" value="Unassembled WGS sequence"/>
</dbReference>
<accession>A0ABS8ZBS0</accession>
<keyword evidence="2" id="KW-1185">Reference proteome</keyword>
<reference evidence="1 2" key="1">
    <citation type="submission" date="2021-12" db="EMBL/GenBank/DDBJ databases">
        <title>Genome sequence of Kibdelosporangium philippinense ATCC 49844.</title>
        <authorList>
            <person name="Fedorov E.A."/>
            <person name="Omeragic M."/>
            <person name="Shalygina K.F."/>
            <person name="Maclea K.S."/>
        </authorList>
    </citation>
    <scope>NUCLEOTIDE SEQUENCE [LARGE SCALE GENOMIC DNA]</scope>
    <source>
        <strain evidence="1 2">ATCC 49844</strain>
    </source>
</reference>
<dbReference type="RefSeq" id="WP_233726912.1">
    <property type="nucleotide sequence ID" value="NZ_JAJVCN010000002.1"/>
</dbReference>
<protein>
    <recommendedName>
        <fullName evidence="3">EthD domain-containing protein</fullName>
    </recommendedName>
</protein>
<evidence type="ECO:0000313" key="2">
    <source>
        <dbReference type="Proteomes" id="UP001521150"/>
    </source>
</evidence>
<comment type="caution">
    <text evidence="1">The sequence shown here is derived from an EMBL/GenBank/DDBJ whole genome shotgun (WGS) entry which is preliminary data.</text>
</comment>
<proteinExistence type="predicted"/>
<sequence>MASPFIVIATCKVKDGKLADEKKRAPRSAQYAHDHEPRTIGFHEFGHADGTEVDFIQFHPDIESFEHHMTVHDPSYQDFLGETSSVRVYGQPTEAIMDLFTKLGGPNVKITVIPEHLGGFTRGPEGDS</sequence>